<feature type="compositionally biased region" description="Basic and acidic residues" evidence="1">
    <location>
        <begin position="1"/>
        <end position="10"/>
    </location>
</feature>
<organism evidence="2 3">
    <name type="scientific">Sorghum bicolor</name>
    <name type="common">Sorghum</name>
    <name type="synonym">Sorghum vulgare</name>
    <dbReference type="NCBI Taxonomy" id="4558"/>
    <lineage>
        <taxon>Eukaryota</taxon>
        <taxon>Viridiplantae</taxon>
        <taxon>Streptophyta</taxon>
        <taxon>Embryophyta</taxon>
        <taxon>Tracheophyta</taxon>
        <taxon>Spermatophyta</taxon>
        <taxon>Magnoliopsida</taxon>
        <taxon>Liliopsida</taxon>
        <taxon>Poales</taxon>
        <taxon>Poaceae</taxon>
        <taxon>PACMAD clade</taxon>
        <taxon>Panicoideae</taxon>
        <taxon>Andropogonodae</taxon>
        <taxon>Andropogoneae</taxon>
        <taxon>Sorghinae</taxon>
        <taxon>Sorghum</taxon>
    </lineage>
</organism>
<feature type="compositionally biased region" description="Acidic residues" evidence="1">
    <location>
        <begin position="52"/>
        <end position="61"/>
    </location>
</feature>
<evidence type="ECO:0000313" key="2">
    <source>
        <dbReference type="EMBL" id="KAG0538519.1"/>
    </source>
</evidence>
<evidence type="ECO:0000256" key="1">
    <source>
        <dbReference type="SAM" id="MobiDB-lite"/>
    </source>
</evidence>
<comment type="caution">
    <text evidence="2">The sequence shown here is derived from an EMBL/GenBank/DDBJ whole genome shotgun (WGS) entry which is preliminary data.</text>
</comment>
<name>A0A921RER3_SORBI</name>
<dbReference type="AlphaFoldDB" id="A0A921RER3"/>
<reference evidence="2" key="2">
    <citation type="submission" date="2020-10" db="EMBL/GenBank/DDBJ databases">
        <authorList>
            <person name="Cooper E.A."/>
            <person name="Brenton Z.W."/>
            <person name="Flinn B.S."/>
            <person name="Jenkins J."/>
            <person name="Shu S."/>
            <person name="Flowers D."/>
            <person name="Luo F."/>
            <person name="Wang Y."/>
            <person name="Xia P."/>
            <person name="Barry K."/>
            <person name="Daum C."/>
            <person name="Lipzen A."/>
            <person name="Yoshinaga Y."/>
            <person name="Schmutz J."/>
            <person name="Saski C."/>
            <person name="Vermerris W."/>
            <person name="Kresovich S."/>
        </authorList>
    </citation>
    <scope>NUCLEOTIDE SEQUENCE</scope>
</reference>
<evidence type="ECO:0000313" key="3">
    <source>
        <dbReference type="Proteomes" id="UP000807115"/>
    </source>
</evidence>
<gene>
    <name evidence="2" type="ORF">BDA96_03G243000</name>
</gene>
<accession>A0A921RER3</accession>
<dbReference type="Proteomes" id="UP000807115">
    <property type="component" value="Chromosome 3"/>
</dbReference>
<protein>
    <submittedName>
        <fullName evidence="2">Uncharacterized protein</fullName>
    </submittedName>
</protein>
<dbReference type="EMBL" id="CM027682">
    <property type="protein sequence ID" value="KAG0538519.1"/>
    <property type="molecule type" value="Genomic_DNA"/>
</dbReference>
<feature type="region of interest" description="Disordered" evidence="1">
    <location>
        <begin position="1"/>
        <end position="61"/>
    </location>
</feature>
<sequence length="61" mass="6276">MAGSARDRPRMGQRGPLGGGVAASSARCRTAAPSPPVPSRSRGDSLLVHLDDDNEIDYGGL</sequence>
<proteinExistence type="predicted"/>
<reference evidence="2" key="1">
    <citation type="journal article" date="2019" name="BMC Genomics">
        <title>A new reference genome for Sorghum bicolor reveals high levels of sequence similarity between sweet and grain genotypes: implications for the genetics of sugar metabolism.</title>
        <authorList>
            <person name="Cooper E.A."/>
            <person name="Brenton Z.W."/>
            <person name="Flinn B.S."/>
            <person name="Jenkins J."/>
            <person name="Shu S."/>
            <person name="Flowers D."/>
            <person name="Luo F."/>
            <person name="Wang Y."/>
            <person name="Xia P."/>
            <person name="Barry K."/>
            <person name="Daum C."/>
            <person name="Lipzen A."/>
            <person name="Yoshinaga Y."/>
            <person name="Schmutz J."/>
            <person name="Saski C."/>
            <person name="Vermerris W."/>
            <person name="Kresovich S."/>
        </authorList>
    </citation>
    <scope>NUCLEOTIDE SEQUENCE</scope>
</reference>